<dbReference type="Pfam" id="PF12796">
    <property type="entry name" value="Ank_2"/>
    <property type="match status" value="1"/>
</dbReference>
<accession>K0TE58</accession>
<dbReference type="AlphaFoldDB" id="K0TE58"/>
<dbReference type="EMBL" id="AGNL01006887">
    <property type="protein sequence ID" value="EJK71711.1"/>
    <property type="molecule type" value="Genomic_DNA"/>
</dbReference>
<dbReference type="Proteomes" id="UP000266841">
    <property type="component" value="Unassembled WGS sequence"/>
</dbReference>
<gene>
    <name evidence="2" type="ORF">THAOC_06825</name>
</gene>
<dbReference type="PANTHER" id="PTHR24121">
    <property type="entry name" value="NO MECHANORECEPTOR POTENTIAL C, ISOFORM D-RELATED"/>
    <property type="match status" value="1"/>
</dbReference>
<evidence type="ECO:0000256" key="1">
    <source>
        <dbReference type="SAM" id="MobiDB-lite"/>
    </source>
</evidence>
<dbReference type="SUPFAM" id="SSF48403">
    <property type="entry name" value="Ankyrin repeat"/>
    <property type="match status" value="1"/>
</dbReference>
<dbReference type="PANTHER" id="PTHR24121:SF23">
    <property type="entry name" value="NO MECHANORECEPTOR POTENTIAL C, ISOFORM H"/>
    <property type="match status" value="1"/>
</dbReference>
<evidence type="ECO:0000313" key="2">
    <source>
        <dbReference type="EMBL" id="EJK71711.1"/>
    </source>
</evidence>
<dbReference type="InterPro" id="IPR036770">
    <property type="entry name" value="Ankyrin_rpt-contain_sf"/>
</dbReference>
<dbReference type="SMART" id="SM00248">
    <property type="entry name" value="ANK"/>
    <property type="match status" value="2"/>
</dbReference>
<evidence type="ECO:0000313" key="3">
    <source>
        <dbReference type="Proteomes" id="UP000266841"/>
    </source>
</evidence>
<dbReference type="Gene3D" id="1.25.40.20">
    <property type="entry name" value="Ankyrin repeat-containing domain"/>
    <property type="match status" value="1"/>
</dbReference>
<feature type="region of interest" description="Disordered" evidence="1">
    <location>
        <begin position="1"/>
        <end position="115"/>
    </location>
</feature>
<dbReference type="eggNOG" id="ENOG502TMNC">
    <property type="taxonomic scope" value="Eukaryota"/>
</dbReference>
<comment type="caution">
    <text evidence="2">The sequence shown here is derived from an EMBL/GenBank/DDBJ whole genome shotgun (WGS) entry which is preliminary data.</text>
</comment>
<organism evidence="2 3">
    <name type="scientific">Thalassiosira oceanica</name>
    <name type="common">Marine diatom</name>
    <dbReference type="NCBI Taxonomy" id="159749"/>
    <lineage>
        <taxon>Eukaryota</taxon>
        <taxon>Sar</taxon>
        <taxon>Stramenopiles</taxon>
        <taxon>Ochrophyta</taxon>
        <taxon>Bacillariophyta</taxon>
        <taxon>Coscinodiscophyceae</taxon>
        <taxon>Thalassiosirophycidae</taxon>
        <taxon>Thalassiosirales</taxon>
        <taxon>Thalassiosiraceae</taxon>
        <taxon>Thalassiosira</taxon>
    </lineage>
</organism>
<reference evidence="2 3" key="1">
    <citation type="journal article" date="2012" name="Genome Biol.">
        <title>Genome and low-iron response of an oceanic diatom adapted to chronic iron limitation.</title>
        <authorList>
            <person name="Lommer M."/>
            <person name="Specht M."/>
            <person name="Roy A.S."/>
            <person name="Kraemer L."/>
            <person name="Andreson R."/>
            <person name="Gutowska M.A."/>
            <person name="Wolf J."/>
            <person name="Bergner S.V."/>
            <person name="Schilhabel M.B."/>
            <person name="Klostermeier U.C."/>
            <person name="Beiko R.G."/>
            <person name="Rosenstiel P."/>
            <person name="Hippler M."/>
            <person name="Laroche J."/>
        </authorList>
    </citation>
    <scope>NUCLEOTIDE SEQUENCE [LARGE SCALE GENOMIC DNA]</scope>
    <source>
        <strain evidence="2 3">CCMP1005</strain>
    </source>
</reference>
<feature type="compositionally biased region" description="Polar residues" evidence="1">
    <location>
        <begin position="28"/>
        <end position="38"/>
    </location>
</feature>
<dbReference type="OrthoDB" id="204260at2759"/>
<name>K0TE58_THAOC</name>
<sequence length="403" mass="44731">MRTLVADAEATSRSHSLPCDRSGPIISRRSSFDSVSTQKRPHPERKKDIGLRTPATSTGLCAGELTNRRDSSSPGMCSRKRPVPSCASTKEAGIADASTDSSIRGGDNTSRPHPEFLSTKKRRTVTFCTSTKTHDDEKARSRVSGDGTLLPRHHRIMKLAKSCTSLPELASSIPSSDDPLVSESATVELDLNVSPATFVKTILLQSKSSTGARWGKDIISDASKRVSSDSYFLTYTPDQLEAYTTDKVNAVQTNDLNKLRALLHSGETMQASNRFGESMLHTSCRRGFTSIVEFFIQEAKVDARVRDDMGRTPMHDACWSSTPPNHEIMKLLICSAPELLLAKDKRGHSPFDYARREHWPNWVTFLNEHRQFIVDSLVCSCLEKSEEFRKESPTQINIDLANQ</sequence>
<protein>
    <submittedName>
        <fullName evidence="2">Uncharacterized protein</fullName>
    </submittedName>
</protein>
<proteinExistence type="predicted"/>
<keyword evidence="3" id="KW-1185">Reference proteome</keyword>
<feature type="compositionally biased region" description="Polar residues" evidence="1">
    <location>
        <begin position="98"/>
        <end position="111"/>
    </location>
</feature>
<dbReference type="InterPro" id="IPR002110">
    <property type="entry name" value="Ankyrin_rpt"/>
</dbReference>